<reference evidence="4 5" key="1">
    <citation type="submission" date="2017-03" db="EMBL/GenBank/DDBJ databases">
        <title>Genomes of endolithic fungi from Antarctica.</title>
        <authorList>
            <person name="Coleine C."/>
            <person name="Masonjones S."/>
            <person name="Stajich J.E."/>
        </authorList>
    </citation>
    <scope>NUCLEOTIDE SEQUENCE [LARGE SCALE GENOMIC DNA]</scope>
    <source>
        <strain evidence="4 5">CCFEE 5311</strain>
    </source>
</reference>
<dbReference type="EMBL" id="NAJP01000048">
    <property type="protein sequence ID" value="TKA37897.1"/>
    <property type="molecule type" value="Genomic_DNA"/>
</dbReference>
<feature type="chain" id="PRO_5020507354" description="Cutinase" evidence="3">
    <location>
        <begin position="24"/>
        <end position="380"/>
    </location>
</feature>
<dbReference type="SMART" id="SM01110">
    <property type="entry name" value="Cutinase"/>
    <property type="match status" value="1"/>
</dbReference>
<protein>
    <recommendedName>
        <fullName evidence="6">Cutinase</fullName>
    </recommendedName>
</protein>
<dbReference type="GO" id="GO:0052689">
    <property type="term" value="F:carboxylic ester hydrolase activity"/>
    <property type="evidence" value="ECO:0007669"/>
    <property type="project" value="UniProtKB-ARBA"/>
</dbReference>
<proteinExistence type="predicted"/>
<accession>A0A4U0UQ33</accession>
<dbReference type="OrthoDB" id="2586582at2759"/>
<evidence type="ECO:0008006" key="6">
    <source>
        <dbReference type="Google" id="ProtNLM"/>
    </source>
</evidence>
<dbReference type="InterPro" id="IPR000675">
    <property type="entry name" value="Cutinase/axe"/>
</dbReference>
<keyword evidence="2" id="KW-1015">Disulfide bond</keyword>
<organism evidence="4 5">
    <name type="scientific">Friedmanniomyces endolithicus</name>
    <dbReference type="NCBI Taxonomy" id="329885"/>
    <lineage>
        <taxon>Eukaryota</taxon>
        <taxon>Fungi</taxon>
        <taxon>Dikarya</taxon>
        <taxon>Ascomycota</taxon>
        <taxon>Pezizomycotina</taxon>
        <taxon>Dothideomycetes</taxon>
        <taxon>Dothideomycetidae</taxon>
        <taxon>Mycosphaerellales</taxon>
        <taxon>Teratosphaeriaceae</taxon>
        <taxon>Friedmanniomyces</taxon>
    </lineage>
</organism>
<dbReference type="Gene3D" id="3.40.50.1820">
    <property type="entry name" value="alpha/beta hydrolase"/>
    <property type="match status" value="1"/>
</dbReference>
<keyword evidence="3" id="KW-0732">Signal</keyword>
<dbReference type="Proteomes" id="UP000310066">
    <property type="component" value="Unassembled WGS sequence"/>
</dbReference>
<dbReference type="STRING" id="329885.A0A4U0UQ33"/>
<evidence type="ECO:0000256" key="1">
    <source>
        <dbReference type="ARBA" id="ARBA00022801"/>
    </source>
</evidence>
<sequence length="380" mass="39578">MLSSTFLAGLFLALGSTTIVVRAQQAACSSCDDVHMFLARGNNEAYPGRQAALVEATCDGLASCGYENLVYSALYTDLSCQTTYDGAVAGNVQMAAYAALCPHSKLIMAGYSQGAQIMTDILGGGGGYSFNGCYQPETPPLNRTTSPGNQVAAVIVFGDTRHTANQPYNYGNGSNLNGWFPRPASQLAALDAWTNITRDWCVQTDPICGANQTYYNVETHLGYYNLYSNAAASWLKSIATLTATSAFTTAVPTSLSGTIQDYATVPTNTPSGTVTLDTTWTDTTYITPCTALSYPTPSFSSETANATVMANVSTVTALPKPSASSAVNHITSSVAQGLASASGIAAASTPVVQTGGSSNVVINMSGIFSGLIMMGFAMLY</sequence>
<evidence type="ECO:0000256" key="2">
    <source>
        <dbReference type="ARBA" id="ARBA00023157"/>
    </source>
</evidence>
<comment type="caution">
    <text evidence="4">The sequence shown here is derived from an EMBL/GenBank/DDBJ whole genome shotgun (WGS) entry which is preliminary data.</text>
</comment>
<evidence type="ECO:0000256" key="3">
    <source>
        <dbReference type="SAM" id="SignalP"/>
    </source>
</evidence>
<dbReference type="InterPro" id="IPR029058">
    <property type="entry name" value="AB_hydrolase_fold"/>
</dbReference>
<dbReference type="SUPFAM" id="SSF53474">
    <property type="entry name" value="alpha/beta-Hydrolases"/>
    <property type="match status" value="1"/>
</dbReference>
<feature type="signal peptide" evidence="3">
    <location>
        <begin position="1"/>
        <end position="23"/>
    </location>
</feature>
<keyword evidence="1" id="KW-0378">Hydrolase</keyword>
<evidence type="ECO:0000313" key="4">
    <source>
        <dbReference type="EMBL" id="TKA37897.1"/>
    </source>
</evidence>
<dbReference type="AlphaFoldDB" id="A0A4U0UQ33"/>
<dbReference type="PANTHER" id="PTHR33630">
    <property type="entry name" value="CUTINASE RV1984C-RELATED-RELATED"/>
    <property type="match status" value="1"/>
</dbReference>
<dbReference type="Pfam" id="PF01083">
    <property type="entry name" value="Cutinase"/>
    <property type="match status" value="1"/>
</dbReference>
<dbReference type="PANTHER" id="PTHR33630:SF13">
    <property type="entry name" value="ACETYLXYLAN ESTERASE"/>
    <property type="match status" value="1"/>
</dbReference>
<evidence type="ECO:0000313" key="5">
    <source>
        <dbReference type="Proteomes" id="UP000310066"/>
    </source>
</evidence>
<name>A0A4U0UQ33_9PEZI</name>
<gene>
    <name evidence="4" type="ORF">B0A54_10499</name>
</gene>